<dbReference type="GO" id="GO:0008654">
    <property type="term" value="P:phospholipid biosynthetic process"/>
    <property type="evidence" value="ECO:0007669"/>
    <property type="project" value="InterPro"/>
</dbReference>
<dbReference type="SUPFAM" id="SSF51735">
    <property type="entry name" value="NAD(P)-binding Rossmann-fold domains"/>
    <property type="match status" value="1"/>
</dbReference>
<dbReference type="GO" id="GO:0006021">
    <property type="term" value="P:inositol biosynthetic process"/>
    <property type="evidence" value="ECO:0007669"/>
    <property type="project" value="InterPro"/>
</dbReference>
<keyword evidence="4" id="KW-1185">Reference proteome</keyword>
<protein>
    <submittedName>
        <fullName evidence="3">Myo-inositol-1-phosphate synthase</fullName>
    </submittedName>
</protein>
<evidence type="ECO:0000256" key="1">
    <source>
        <dbReference type="ARBA" id="ARBA00010813"/>
    </source>
</evidence>
<organism evidence="3 4">
    <name type="scientific">Egicoccus halophilus</name>
    <dbReference type="NCBI Taxonomy" id="1670830"/>
    <lineage>
        <taxon>Bacteria</taxon>
        <taxon>Bacillati</taxon>
        <taxon>Actinomycetota</taxon>
        <taxon>Nitriliruptoria</taxon>
        <taxon>Egicoccales</taxon>
        <taxon>Egicoccaceae</taxon>
        <taxon>Egicoccus</taxon>
    </lineage>
</organism>
<gene>
    <name evidence="3" type="ORF">GCM10011354_04140</name>
</gene>
<dbReference type="InterPro" id="IPR002587">
    <property type="entry name" value="Myo-inos-1-P_Synthase"/>
</dbReference>
<dbReference type="PANTHER" id="PTHR11510">
    <property type="entry name" value="MYO-INOSITOL-1 PHOSPHATE SYNTHASE"/>
    <property type="match status" value="1"/>
</dbReference>
<comment type="caution">
    <text evidence="3">The sequence shown here is derived from an EMBL/GenBank/DDBJ whole genome shotgun (WGS) entry which is preliminary data.</text>
</comment>
<dbReference type="RefSeq" id="WP_205745402.1">
    <property type="nucleotide sequence ID" value="NZ_BMHA01000001.1"/>
</dbReference>
<feature type="domain" description="Myo-inositol-1-phosphate synthase GAPDH-like" evidence="2">
    <location>
        <begin position="216"/>
        <end position="320"/>
    </location>
</feature>
<dbReference type="Gene3D" id="3.40.50.720">
    <property type="entry name" value="NAD(P)-binding Rossmann-like Domain"/>
    <property type="match status" value="1"/>
</dbReference>
<reference evidence="3" key="1">
    <citation type="journal article" date="2014" name="Int. J. Syst. Evol. Microbiol.">
        <title>Complete genome sequence of Corynebacterium casei LMG S-19264T (=DSM 44701T), isolated from a smear-ripened cheese.</title>
        <authorList>
            <consortium name="US DOE Joint Genome Institute (JGI-PGF)"/>
            <person name="Walter F."/>
            <person name="Albersmeier A."/>
            <person name="Kalinowski J."/>
            <person name="Ruckert C."/>
        </authorList>
    </citation>
    <scope>NUCLEOTIDE SEQUENCE</scope>
    <source>
        <strain evidence="3">CGMCC 1.14988</strain>
    </source>
</reference>
<dbReference type="GO" id="GO:0004512">
    <property type="term" value="F:inositol-3-phosphate synthase activity"/>
    <property type="evidence" value="ECO:0007669"/>
    <property type="project" value="InterPro"/>
</dbReference>
<evidence type="ECO:0000313" key="3">
    <source>
        <dbReference type="EMBL" id="GGI03459.1"/>
    </source>
</evidence>
<dbReference type="Proteomes" id="UP000650511">
    <property type="component" value="Unassembled WGS sequence"/>
</dbReference>
<dbReference type="Pfam" id="PF01658">
    <property type="entry name" value="Inos-1-P_synth"/>
    <property type="match status" value="1"/>
</dbReference>
<evidence type="ECO:0000313" key="4">
    <source>
        <dbReference type="Proteomes" id="UP000650511"/>
    </source>
</evidence>
<reference evidence="3" key="2">
    <citation type="submission" date="2020-09" db="EMBL/GenBank/DDBJ databases">
        <authorList>
            <person name="Sun Q."/>
            <person name="Zhou Y."/>
        </authorList>
    </citation>
    <scope>NUCLEOTIDE SEQUENCE</scope>
    <source>
        <strain evidence="3">CGMCC 1.14988</strain>
    </source>
</reference>
<dbReference type="AlphaFoldDB" id="A0A8J3A5D3"/>
<dbReference type="PIRSF" id="PIRSF015578">
    <property type="entry name" value="Myoinos-ppht_syn"/>
    <property type="match status" value="1"/>
</dbReference>
<dbReference type="EMBL" id="BMHA01000001">
    <property type="protein sequence ID" value="GGI03459.1"/>
    <property type="molecule type" value="Genomic_DNA"/>
</dbReference>
<dbReference type="InterPro" id="IPR013021">
    <property type="entry name" value="Myo-inos-1-P_Synthase_GAPDH"/>
</dbReference>
<comment type="similarity">
    <text evidence="1">Belongs to the myo-inositol 1-phosphate synthase family.</text>
</comment>
<name>A0A8J3A5D3_9ACTN</name>
<accession>A0A8J3A5D3</accession>
<dbReference type="InterPro" id="IPR036291">
    <property type="entry name" value="NAD(P)-bd_dom_sf"/>
</dbReference>
<proteinExistence type="inferred from homology"/>
<sequence>MGDIGIWLVGGRGSVATTAMVGAAALGAGAATAQGMVTATPGFPADHLPDVDRFVFGGQDVGELPLVKQAERLAGAGVLPSVLPGVVVDRLIEIEARIHRCAAPGEVPPRTAIEAMVRDLERFRREHALAQLIVINLASTEAPPAWTIPPVDDDALEVALDDWSSCPPSLVATLAALHAGAAYVDFTPGAALTAPAVLARARATGLPVAGRDGKTGETLLKSVLAPMFAHRNLTVRSWSGTNLLGGGDGARLADPEHAASKLASKGRTVANLLGEDVHQTVHIDCVPDLGEWKTAWNHISFAGFLGTAMSLQLTWQGCDSTLAAPLVLDLARLTSLALSRGESGALTPLAYFFKDPVGSDDHAFATQLLALERWAAA</sequence>
<dbReference type="Gene3D" id="3.30.360.10">
    <property type="entry name" value="Dihydrodipicolinate Reductase, domain 2"/>
    <property type="match status" value="1"/>
</dbReference>
<evidence type="ECO:0000259" key="2">
    <source>
        <dbReference type="Pfam" id="PF01658"/>
    </source>
</evidence>
<dbReference type="SUPFAM" id="SSF55347">
    <property type="entry name" value="Glyceraldehyde-3-phosphate dehydrogenase-like, C-terminal domain"/>
    <property type="match status" value="1"/>
</dbReference>
<dbReference type="Pfam" id="PF07994">
    <property type="entry name" value="NAD_binding_5"/>
    <property type="match status" value="1"/>
</dbReference>